<evidence type="ECO:0000313" key="2">
    <source>
        <dbReference type="Proteomes" id="UP000092484"/>
    </source>
</evidence>
<organism evidence="1 2">
    <name type="scientific">Erythrobacter dokdonensis DSW-74</name>
    <dbReference type="NCBI Taxonomy" id="1300349"/>
    <lineage>
        <taxon>Bacteria</taxon>
        <taxon>Pseudomonadati</taxon>
        <taxon>Pseudomonadota</taxon>
        <taxon>Alphaproteobacteria</taxon>
        <taxon>Sphingomonadales</taxon>
        <taxon>Erythrobacteraceae</taxon>
        <taxon>Erythrobacter/Porphyrobacter group</taxon>
        <taxon>Erythrobacter</taxon>
    </lineage>
</organism>
<reference evidence="1 2" key="1">
    <citation type="submission" date="2016-06" db="EMBL/GenBank/DDBJ databases">
        <title>Genome sequence of Porphyrobacter dokdonensis DSW-74.</title>
        <authorList>
            <person name="Kim J.F."/>
            <person name="Song J.Y."/>
        </authorList>
    </citation>
    <scope>NUCLEOTIDE SEQUENCE [LARGE SCALE GENOMIC DNA]</scope>
    <source>
        <strain evidence="1 2">DSW-74</strain>
    </source>
</reference>
<gene>
    <name evidence="1" type="ORF">I603_1012</name>
</gene>
<dbReference type="EMBL" id="LZYB01000002">
    <property type="protein sequence ID" value="OBV11569.1"/>
    <property type="molecule type" value="Genomic_DNA"/>
</dbReference>
<comment type="caution">
    <text evidence="1">The sequence shown here is derived from an EMBL/GenBank/DDBJ whole genome shotgun (WGS) entry which is preliminary data.</text>
</comment>
<name>A0A1A7BGF2_9SPHN</name>
<proteinExistence type="predicted"/>
<dbReference type="Proteomes" id="UP000092484">
    <property type="component" value="Unassembled WGS sequence"/>
</dbReference>
<accession>A0A1A7BGF2</accession>
<dbReference type="STRING" id="1300349.I603_1012"/>
<protein>
    <submittedName>
        <fullName evidence="1">Putative phage tail minor protein</fullName>
    </submittedName>
</protein>
<dbReference type="AlphaFoldDB" id="A0A1A7BGF2"/>
<keyword evidence="2" id="KW-1185">Reference proteome</keyword>
<dbReference type="RefSeq" id="WP_068862758.1">
    <property type="nucleotide sequence ID" value="NZ_LZYB01000002.1"/>
</dbReference>
<evidence type="ECO:0000313" key="1">
    <source>
        <dbReference type="EMBL" id="OBV11569.1"/>
    </source>
</evidence>
<sequence length="95" mass="10316">MRSGVGLMGEAGPEAVLPLKRIRNGDLGVKAERPSITIINNNNSQIDTRETPNGLEIELRAVSMAKRAIVDDIMRGGSPVSKAIECTYLVRRNGR</sequence>